<keyword evidence="3" id="KW-1185">Reference proteome</keyword>
<evidence type="ECO:0000256" key="1">
    <source>
        <dbReference type="SAM" id="Phobius"/>
    </source>
</evidence>
<name>A0A1H3PT42_9PROT</name>
<feature type="transmembrane region" description="Helical" evidence="1">
    <location>
        <begin position="20"/>
        <end position="37"/>
    </location>
</feature>
<dbReference type="Pfam" id="PF10011">
    <property type="entry name" value="DUF2254"/>
    <property type="match status" value="1"/>
</dbReference>
<sequence length="419" mass="45570">MILSRDRLRFLLSRVRERLWVKPLLICLLSILGVFSARLMDTIPLVQHIVIIKADTIAALLSIMASSMLVIATFAVASMVSAYASASSTATPRSFSLVIADDVSQNALSTFIGAFIFSIVSLAAVKNNYFEEDGLFALFLLMALVFALVIVTFVRWVDRIARLGRLGSTIDKVEQVTAEALTRLRNAPLLGGVPVATQPIAGEPVYATEVGYLQQVGVAALQAYAEQIQGRVVVMALPGAFVTPSLALAYVCIGSGASADRHHRQVVEAFQFGSTRLFNDDPRFGLIVLSEIASRALSPAVNDPGTAIDVIGRLVRLFVYWSGQTRGEDAEEPLYDRVSVPTISVHDMFDDAFTAIARDGAGLVEVAVRLQKAFHALAMENDTDLRQAAKQHSRLALKRAEKAITLAADRARVRRAARW</sequence>
<dbReference type="RefSeq" id="WP_090415874.1">
    <property type="nucleotide sequence ID" value="NZ_FNOY01000110.1"/>
</dbReference>
<dbReference type="EMBL" id="FNOY01000110">
    <property type="protein sequence ID" value="SDZ04045.1"/>
    <property type="molecule type" value="Genomic_DNA"/>
</dbReference>
<feature type="transmembrane region" description="Helical" evidence="1">
    <location>
        <begin position="137"/>
        <end position="157"/>
    </location>
</feature>
<dbReference type="OrthoDB" id="2955631at2"/>
<keyword evidence="1" id="KW-0472">Membrane</keyword>
<proteinExistence type="predicted"/>
<organism evidence="2 3">
    <name type="scientific">Nitrosomonas halophila</name>
    <dbReference type="NCBI Taxonomy" id="44576"/>
    <lineage>
        <taxon>Bacteria</taxon>
        <taxon>Pseudomonadati</taxon>
        <taxon>Pseudomonadota</taxon>
        <taxon>Betaproteobacteria</taxon>
        <taxon>Nitrosomonadales</taxon>
        <taxon>Nitrosomonadaceae</taxon>
        <taxon>Nitrosomonas</taxon>
    </lineage>
</organism>
<accession>A0A1H3PT42</accession>
<feature type="transmembrane region" description="Helical" evidence="1">
    <location>
        <begin position="107"/>
        <end position="125"/>
    </location>
</feature>
<dbReference type="Proteomes" id="UP000198640">
    <property type="component" value="Unassembled WGS sequence"/>
</dbReference>
<gene>
    <name evidence="2" type="ORF">SAMN05421881_11105</name>
</gene>
<protein>
    <submittedName>
        <fullName evidence="2">Uncharacterized membrane protein</fullName>
    </submittedName>
</protein>
<dbReference type="AlphaFoldDB" id="A0A1H3PT42"/>
<keyword evidence="1" id="KW-1133">Transmembrane helix</keyword>
<feature type="transmembrane region" description="Helical" evidence="1">
    <location>
        <begin position="57"/>
        <end position="86"/>
    </location>
</feature>
<dbReference type="InterPro" id="IPR018723">
    <property type="entry name" value="DUF2254_membrane"/>
</dbReference>
<evidence type="ECO:0000313" key="3">
    <source>
        <dbReference type="Proteomes" id="UP000198640"/>
    </source>
</evidence>
<reference evidence="2 3" key="1">
    <citation type="submission" date="2016-10" db="EMBL/GenBank/DDBJ databases">
        <authorList>
            <person name="de Groot N.N."/>
        </authorList>
    </citation>
    <scope>NUCLEOTIDE SEQUENCE [LARGE SCALE GENOMIC DNA]</scope>
    <source>
        <strain evidence="2 3">Nm1</strain>
    </source>
</reference>
<evidence type="ECO:0000313" key="2">
    <source>
        <dbReference type="EMBL" id="SDZ04045.1"/>
    </source>
</evidence>
<keyword evidence="1" id="KW-0812">Transmembrane</keyword>